<evidence type="ECO:0000313" key="2">
    <source>
        <dbReference type="Proteomes" id="UP000308600"/>
    </source>
</evidence>
<dbReference type="EMBL" id="ML208753">
    <property type="protein sequence ID" value="TFK60605.1"/>
    <property type="molecule type" value="Genomic_DNA"/>
</dbReference>
<dbReference type="Proteomes" id="UP000308600">
    <property type="component" value="Unassembled WGS sequence"/>
</dbReference>
<sequence>MVENATYPFSPGFDIELVQSLAEALPSHSWEYGTAIEALLELFNPELSVFGYAPFPVPTKNSDDVQALVYARSKIVLGTGANALSDGAGAVGDPASLGVSAVLLGKTNATLADAATRQVQYVVNQAPRWVNGAISHRADVAELWADFMYMAPPFMAYYAVDTNNATMLQDAINQGRWYRDVLQRRSSSSSATTTSACGSPSPTPTISPFNGKLWEHIIGPQSQDVGIWSTGNAWASAGMTRVFATVKKVPAQSQLDLDSQRLFGANWRQSALDDLATWILEILDGAMATSPDAGLLRNYMDNLDTTSHGYGEISGSTMIASVAYRMATLYPSRFGSKYVQWADSIRAVIGDGNHISSNGAVHPAVNPLNWSDTTPFLTGSPEGNNFVVLLYTAWRDCVNAGICRR</sequence>
<gene>
    <name evidence="1" type="ORF">BDN72DRAFT_779178</name>
</gene>
<evidence type="ECO:0000313" key="1">
    <source>
        <dbReference type="EMBL" id="TFK60605.1"/>
    </source>
</evidence>
<organism evidence="1 2">
    <name type="scientific">Pluteus cervinus</name>
    <dbReference type="NCBI Taxonomy" id="181527"/>
    <lineage>
        <taxon>Eukaryota</taxon>
        <taxon>Fungi</taxon>
        <taxon>Dikarya</taxon>
        <taxon>Basidiomycota</taxon>
        <taxon>Agaricomycotina</taxon>
        <taxon>Agaricomycetes</taxon>
        <taxon>Agaricomycetidae</taxon>
        <taxon>Agaricales</taxon>
        <taxon>Pluteineae</taxon>
        <taxon>Pluteaceae</taxon>
        <taxon>Pluteus</taxon>
    </lineage>
</organism>
<proteinExistence type="predicted"/>
<keyword evidence="2" id="KW-1185">Reference proteome</keyword>
<protein>
    <submittedName>
        <fullName evidence="1">Uncharacterized protein</fullName>
    </submittedName>
</protein>
<name>A0ACD3A5B5_9AGAR</name>
<accession>A0ACD3A5B5</accession>
<reference evidence="1 2" key="1">
    <citation type="journal article" date="2019" name="Nat. Ecol. Evol.">
        <title>Megaphylogeny resolves global patterns of mushroom evolution.</title>
        <authorList>
            <person name="Varga T."/>
            <person name="Krizsan K."/>
            <person name="Foldi C."/>
            <person name="Dima B."/>
            <person name="Sanchez-Garcia M."/>
            <person name="Sanchez-Ramirez S."/>
            <person name="Szollosi G.J."/>
            <person name="Szarkandi J.G."/>
            <person name="Papp V."/>
            <person name="Albert L."/>
            <person name="Andreopoulos W."/>
            <person name="Angelini C."/>
            <person name="Antonin V."/>
            <person name="Barry K.W."/>
            <person name="Bougher N.L."/>
            <person name="Buchanan P."/>
            <person name="Buyck B."/>
            <person name="Bense V."/>
            <person name="Catcheside P."/>
            <person name="Chovatia M."/>
            <person name="Cooper J."/>
            <person name="Damon W."/>
            <person name="Desjardin D."/>
            <person name="Finy P."/>
            <person name="Geml J."/>
            <person name="Haridas S."/>
            <person name="Hughes K."/>
            <person name="Justo A."/>
            <person name="Karasinski D."/>
            <person name="Kautmanova I."/>
            <person name="Kiss B."/>
            <person name="Kocsube S."/>
            <person name="Kotiranta H."/>
            <person name="LaButti K.M."/>
            <person name="Lechner B.E."/>
            <person name="Liimatainen K."/>
            <person name="Lipzen A."/>
            <person name="Lukacs Z."/>
            <person name="Mihaltcheva S."/>
            <person name="Morgado L.N."/>
            <person name="Niskanen T."/>
            <person name="Noordeloos M.E."/>
            <person name="Ohm R.A."/>
            <person name="Ortiz-Santana B."/>
            <person name="Ovrebo C."/>
            <person name="Racz N."/>
            <person name="Riley R."/>
            <person name="Savchenko A."/>
            <person name="Shiryaev A."/>
            <person name="Soop K."/>
            <person name="Spirin V."/>
            <person name="Szebenyi C."/>
            <person name="Tomsovsky M."/>
            <person name="Tulloss R.E."/>
            <person name="Uehling J."/>
            <person name="Grigoriev I.V."/>
            <person name="Vagvolgyi C."/>
            <person name="Papp T."/>
            <person name="Martin F.M."/>
            <person name="Miettinen O."/>
            <person name="Hibbett D.S."/>
            <person name="Nagy L.G."/>
        </authorList>
    </citation>
    <scope>NUCLEOTIDE SEQUENCE [LARGE SCALE GENOMIC DNA]</scope>
    <source>
        <strain evidence="1 2">NL-1719</strain>
    </source>
</reference>